<feature type="chain" id="PRO_5007295856" evidence="9">
    <location>
        <begin position="23"/>
        <end position="397"/>
    </location>
</feature>
<evidence type="ECO:0000256" key="1">
    <source>
        <dbReference type="ARBA" id="ARBA00004127"/>
    </source>
</evidence>
<dbReference type="Proteomes" id="UP000070544">
    <property type="component" value="Unassembled WGS sequence"/>
</dbReference>
<gene>
    <name evidence="10" type="ORF">M427DRAFT_63637</name>
</gene>
<evidence type="ECO:0000313" key="11">
    <source>
        <dbReference type="Proteomes" id="UP000070544"/>
    </source>
</evidence>
<keyword evidence="3 8" id="KW-0812">Transmembrane</keyword>
<accession>A0A138ZZN7</accession>
<dbReference type="GO" id="GO:0046873">
    <property type="term" value="F:metal ion transmembrane transporter activity"/>
    <property type="evidence" value="ECO:0007669"/>
    <property type="project" value="InterPro"/>
</dbReference>
<evidence type="ECO:0000313" key="10">
    <source>
        <dbReference type="EMBL" id="KXS09735.1"/>
    </source>
</evidence>
<evidence type="ECO:0000256" key="8">
    <source>
        <dbReference type="SAM" id="Phobius"/>
    </source>
</evidence>
<evidence type="ECO:0000256" key="9">
    <source>
        <dbReference type="SAM" id="SignalP"/>
    </source>
</evidence>
<name>A0A138ZZN7_GONPJ</name>
<dbReference type="GO" id="GO:0006829">
    <property type="term" value="P:zinc ion transport"/>
    <property type="evidence" value="ECO:0007669"/>
    <property type="project" value="InterPro"/>
</dbReference>
<evidence type="ECO:0000256" key="4">
    <source>
        <dbReference type="ARBA" id="ARBA00022989"/>
    </source>
</evidence>
<dbReference type="OMA" id="DDFPSIC"/>
<feature type="transmembrane region" description="Helical" evidence="8">
    <location>
        <begin position="38"/>
        <end position="56"/>
    </location>
</feature>
<reference evidence="10 11" key="1">
    <citation type="journal article" date="2015" name="Genome Biol. Evol.">
        <title>Phylogenomic analyses indicate that early fungi evolved digesting cell walls of algal ancestors of land plants.</title>
        <authorList>
            <person name="Chang Y."/>
            <person name="Wang S."/>
            <person name="Sekimoto S."/>
            <person name="Aerts A.L."/>
            <person name="Choi C."/>
            <person name="Clum A."/>
            <person name="LaButti K.M."/>
            <person name="Lindquist E.A."/>
            <person name="Yee Ngan C."/>
            <person name="Ohm R.A."/>
            <person name="Salamov A.A."/>
            <person name="Grigoriev I.V."/>
            <person name="Spatafora J.W."/>
            <person name="Berbee M.L."/>
        </authorList>
    </citation>
    <scope>NUCLEOTIDE SEQUENCE [LARGE SCALE GENOMIC DNA]</scope>
    <source>
        <strain evidence="10 11">JEL478</strain>
    </source>
</reference>
<dbReference type="Pfam" id="PF02535">
    <property type="entry name" value="Zip"/>
    <property type="match status" value="1"/>
</dbReference>
<dbReference type="EMBL" id="KQ965852">
    <property type="protein sequence ID" value="KXS09735.1"/>
    <property type="molecule type" value="Genomic_DNA"/>
</dbReference>
<sequence>MAGSFLWLCVLSLGMLFGAFFAGQIPLSMSLSGERLRLLNTLGAGLTVGAALIVIIPEGVETLYTAQQTSPTTTVTIHKRALVEHSFVGRCSGPDCAKVVERFARAADVDELWGSDNPVLEDSKRGDSESNGEDGGRVPDGTTGNHTDDDHHHGGHGDFAAHTYIGPSLALGFAVILLIDQLFKARHTPEHHIITLSDFRARPPTPTSSQANGSHSHRSNAFAATLGMVVHAAADGVALGASSAVSTSLEFVVFLAIIVHKAPSAFGLATHLLNEGFGRRAVRQHLLAFSLSAPFAAILTYLFLLGGDAGFGFTEPFGPMEVQKWTGVLLLFSGGTFLFVSLVHILPEVYTPETAHGNASPLMADEKHSHGTGKLTSLQIILLLIGIGIPWALHISH</sequence>
<evidence type="ECO:0000256" key="5">
    <source>
        <dbReference type="ARBA" id="ARBA00023034"/>
    </source>
</evidence>
<keyword evidence="9" id="KW-0732">Signal</keyword>
<dbReference type="InterPro" id="IPR003689">
    <property type="entry name" value="ZIP"/>
</dbReference>
<feature type="signal peptide" evidence="9">
    <location>
        <begin position="1"/>
        <end position="22"/>
    </location>
</feature>
<keyword evidence="11" id="KW-1185">Reference proteome</keyword>
<feature type="transmembrane region" description="Helical" evidence="8">
    <location>
        <begin position="375"/>
        <end position="393"/>
    </location>
</feature>
<dbReference type="GO" id="GO:0000139">
    <property type="term" value="C:Golgi membrane"/>
    <property type="evidence" value="ECO:0007669"/>
    <property type="project" value="UniProtKB-SubCell"/>
</dbReference>
<organism evidence="10 11">
    <name type="scientific">Gonapodya prolifera (strain JEL478)</name>
    <name type="common">Monoblepharis prolifera</name>
    <dbReference type="NCBI Taxonomy" id="1344416"/>
    <lineage>
        <taxon>Eukaryota</taxon>
        <taxon>Fungi</taxon>
        <taxon>Fungi incertae sedis</taxon>
        <taxon>Chytridiomycota</taxon>
        <taxon>Chytridiomycota incertae sedis</taxon>
        <taxon>Monoblepharidomycetes</taxon>
        <taxon>Monoblepharidales</taxon>
        <taxon>Gonapodyaceae</taxon>
        <taxon>Gonapodya</taxon>
    </lineage>
</organism>
<comment type="subcellular location">
    <subcellularLocation>
        <location evidence="1">Endomembrane system</location>
        <topology evidence="1">Multi-pass membrane protein</topology>
    </subcellularLocation>
    <subcellularLocation>
        <location evidence="2">Golgi apparatus membrane</location>
    </subcellularLocation>
</comment>
<proteinExistence type="predicted"/>
<dbReference type="STRING" id="1344416.A0A138ZZN7"/>
<dbReference type="PANTHER" id="PTHR16133">
    <property type="entry name" value="SOLUTE CARRIER FAMILY 39 ZINC TRANSPORTER , MEMBER 9-RELATED"/>
    <property type="match status" value="1"/>
</dbReference>
<feature type="region of interest" description="Disordered" evidence="7">
    <location>
        <begin position="114"/>
        <end position="154"/>
    </location>
</feature>
<evidence type="ECO:0000256" key="7">
    <source>
        <dbReference type="SAM" id="MobiDB-lite"/>
    </source>
</evidence>
<evidence type="ECO:0000256" key="6">
    <source>
        <dbReference type="ARBA" id="ARBA00023136"/>
    </source>
</evidence>
<dbReference type="AlphaFoldDB" id="A0A138ZZN7"/>
<feature type="transmembrane region" description="Helical" evidence="8">
    <location>
        <begin position="325"/>
        <end position="346"/>
    </location>
</feature>
<feature type="transmembrane region" description="Helical" evidence="8">
    <location>
        <begin position="221"/>
        <end position="245"/>
    </location>
</feature>
<evidence type="ECO:0000256" key="3">
    <source>
        <dbReference type="ARBA" id="ARBA00022692"/>
    </source>
</evidence>
<protein>
    <submittedName>
        <fullName evidence="10">Zinc/iron permease</fullName>
    </submittedName>
</protein>
<dbReference type="PANTHER" id="PTHR16133:SF0">
    <property type="entry name" value="ZINC_IRON REGULATED TRANSPORTER-RELATED PROTEIN 102B, ISOFORM E"/>
    <property type="match status" value="1"/>
</dbReference>
<keyword evidence="4 8" id="KW-1133">Transmembrane helix</keyword>
<evidence type="ECO:0000256" key="2">
    <source>
        <dbReference type="ARBA" id="ARBA00004394"/>
    </source>
</evidence>
<dbReference type="OrthoDB" id="19859at2759"/>
<feature type="transmembrane region" description="Helical" evidence="8">
    <location>
        <begin position="251"/>
        <end position="274"/>
    </location>
</feature>
<dbReference type="InterPro" id="IPR045891">
    <property type="entry name" value="ZIP9"/>
</dbReference>
<keyword evidence="5" id="KW-0333">Golgi apparatus</keyword>
<keyword evidence="6 8" id="KW-0472">Membrane</keyword>
<feature type="transmembrane region" description="Helical" evidence="8">
    <location>
        <begin position="286"/>
        <end position="305"/>
    </location>
</feature>